<accession>A0A1I2CSE1</accession>
<dbReference type="PANTHER" id="PTHR40278:SF1">
    <property type="entry name" value="DNA UTILIZATION PROTEIN HOFN"/>
    <property type="match status" value="1"/>
</dbReference>
<gene>
    <name evidence="1" type="ORF">SAMN04244560_00083</name>
</gene>
<evidence type="ECO:0000313" key="2">
    <source>
        <dbReference type="Proteomes" id="UP000183404"/>
    </source>
</evidence>
<organism evidence="1 2">
    <name type="scientific">Thermoanaerobacter thermohydrosulfuricus</name>
    <name type="common">Clostridium thermohydrosulfuricum</name>
    <dbReference type="NCBI Taxonomy" id="1516"/>
    <lineage>
        <taxon>Bacteria</taxon>
        <taxon>Bacillati</taxon>
        <taxon>Bacillota</taxon>
        <taxon>Clostridia</taxon>
        <taxon>Thermoanaerobacterales</taxon>
        <taxon>Thermoanaerobacteraceae</taxon>
        <taxon>Thermoanaerobacter</taxon>
    </lineage>
</organism>
<dbReference type="AlphaFoldDB" id="A0A1I2CSE1"/>
<dbReference type="RefSeq" id="WP_004396414.1">
    <property type="nucleotide sequence ID" value="NZ_FNBS01000001.1"/>
</dbReference>
<proteinExistence type="predicted"/>
<dbReference type="Pfam" id="PF05137">
    <property type="entry name" value="PilN"/>
    <property type="match status" value="1"/>
</dbReference>
<sequence>MKDINLIPAELKEQKMRRKKQISRLFFVFVLTTVIFALIAFPLVYINKLYQDLKYADNELGKFKDISQLQQNVKDLSAYIEKKKSLIEKLKKQKVDAVGILQNLASNIPEKVSIDSLKYEKNILEIDGQALSESDIAAFMLNLRSISYVEDVKVISVDLTDKGLLKYVLQVKIKVVS</sequence>
<reference evidence="1 2" key="1">
    <citation type="submission" date="2016-10" db="EMBL/GenBank/DDBJ databases">
        <authorList>
            <person name="de Groot N.N."/>
        </authorList>
    </citation>
    <scope>NUCLEOTIDE SEQUENCE [LARGE SCALE GENOMIC DNA]</scope>
    <source>
        <strain evidence="1 2">DSM 569</strain>
    </source>
</reference>
<evidence type="ECO:0000313" key="1">
    <source>
        <dbReference type="EMBL" id="SDE98958.1"/>
    </source>
</evidence>
<dbReference type="InterPro" id="IPR052534">
    <property type="entry name" value="Extracell_DNA_Util/SecSys_Comp"/>
</dbReference>
<dbReference type="EMBL" id="FNBS01000001">
    <property type="protein sequence ID" value="SDE98958.1"/>
    <property type="molecule type" value="Genomic_DNA"/>
</dbReference>
<protein>
    <submittedName>
        <fullName evidence="1">Type IV pilus assembly protein PilN</fullName>
    </submittedName>
</protein>
<dbReference type="PANTHER" id="PTHR40278">
    <property type="entry name" value="DNA UTILIZATION PROTEIN HOFN"/>
    <property type="match status" value="1"/>
</dbReference>
<name>A0A1I2CSE1_THETY</name>
<dbReference type="InterPro" id="IPR007813">
    <property type="entry name" value="PilN"/>
</dbReference>
<dbReference type="Proteomes" id="UP000183404">
    <property type="component" value="Unassembled WGS sequence"/>
</dbReference>